<dbReference type="InterPro" id="IPR044861">
    <property type="entry name" value="IPNS-like_FE2OG_OXY"/>
</dbReference>
<dbReference type="PANTHER" id="PTHR47990">
    <property type="entry name" value="2-OXOGLUTARATE (2OG) AND FE(II)-DEPENDENT OXYGENASE SUPERFAMILY PROTEIN-RELATED"/>
    <property type="match status" value="1"/>
</dbReference>
<dbReference type="InterPro" id="IPR050231">
    <property type="entry name" value="Iron_ascorbate_oxido_reductase"/>
</dbReference>
<dbReference type="InterPro" id="IPR026992">
    <property type="entry name" value="DIOX_N"/>
</dbReference>
<dbReference type="Pfam" id="PF03171">
    <property type="entry name" value="2OG-FeII_Oxy"/>
    <property type="match status" value="1"/>
</dbReference>
<dbReference type="PRINTS" id="PR00682">
    <property type="entry name" value="IPNSYNTHASE"/>
</dbReference>
<sequence length="350" mass="39458">MAFQEIPVVSLQDWTRPGADRTTFADRLRVICHEVGFFRLVDHGVERSFLDDYFTALRTFFALPEEAKAQIDKLNSPWFRGWERVGAELTDNRVDHREQIDVWTELDPRHPDVEPAYLRLEGPNQWPDDTLPHFRELVERFQREMGAIADQLMAAMSIGLGLPADHLDRHFGERRMSLVKLIRYPPTPAGEAGVNAHHDTGFLTLLWQHGVPGLQVENQDGDWIDVPADGDAIVVNLGEMLQSMTGNYFVATNHRVIVSAERYSSGYFHGPGLTTSLAPLPLDPRFAEAVAASPHHLSAGFMAKRDELLAGAAGTNSAPVDTYGQQLWNYFTRSYPELVRRHHPDLLTTS</sequence>
<protein>
    <submittedName>
        <fullName evidence="2">Unannotated protein</fullName>
    </submittedName>
</protein>
<gene>
    <name evidence="2" type="ORF">UFOPK1493_01197</name>
</gene>
<dbReference type="Gene3D" id="2.60.120.330">
    <property type="entry name" value="B-lactam Antibiotic, Isopenicillin N Synthase, Chain"/>
    <property type="match status" value="1"/>
</dbReference>
<dbReference type="SUPFAM" id="SSF51197">
    <property type="entry name" value="Clavaminate synthase-like"/>
    <property type="match status" value="1"/>
</dbReference>
<proteinExistence type="predicted"/>
<feature type="domain" description="Fe2OG dioxygenase" evidence="1">
    <location>
        <begin position="174"/>
        <end position="271"/>
    </location>
</feature>
<name>A0A6J6CNY1_9ZZZZ</name>
<dbReference type="PROSITE" id="PS51471">
    <property type="entry name" value="FE2OG_OXY"/>
    <property type="match status" value="1"/>
</dbReference>
<accession>A0A6J6CNY1</accession>
<organism evidence="2">
    <name type="scientific">freshwater metagenome</name>
    <dbReference type="NCBI Taxonomy" id="449393"/>
    <lineage>
        <taxon>unclassified sequences</taxon>
        <taxon>metagenomes</taxon>
        <taxon>ecological metagenomes</taxon>
    </lineage>
</organism>
<evidence type="ECO:0000313" key="2">
    <source>
        <dbReference type="EMBL" id="CAB4552854.1"/>
    </source>
</evidence>
<dbReference type="AlphaFoldDB" id="A0A6J6CNY1"/>
<dbReference type="InterPro" id="IPR005123">
    <property type="entry name" value="Oxoglu/Fe-dep_dioxygenase_dom"/>
</dbReference>
<dbReference type="Pfam" id="PF14226">
    <property type="entry name" value="DIOX_N"/>
    <property type="match status" value="1"/>
</dbReference>
<dbReference type="InterPro" id="IPR027443">
    <property type="entry name" value="IPNS-like_sf"/>
</dbReference>
<dbReference type="EMBL" id="CAEZSR010000033">
    <property type="protein sequence ID" value="CAB4552854.1"/>
    <property type="molecule type" value="Genomic_DNA"/>
</dbReference>
<reference evidence="2" key="1">
    <citation type="submission" date="2020-05" db="EMBL/GenBank/DDBJ databases">
        <authorList>
            <person name="Chiriac C."/>
            <person name="Salcher M."/>
            <person name="Ghai R."/>
            <person name="Kavagutti S V."/>
        </authorList>
    </citation>
    <scope>NUCLEOTIDE SEQUENCE</scope>
</reference>
<evidence type="ECO:0000259" key="1">
    <source>
        <dbReference type="PROSITE" id="PS51471"/>
    </source>
</evidence>